<dbReference type="AlphaFoldDB" id="A0A2P5P853"/>
<evidence type="ECO:0000313" key="1">
    <source>
        <dbReference type="EMBL" id="PPD58482.1"/>
    </source>
</evidence>
<gene>
    <name evidence="1" type="ORF">JP09_000920</name>
</gene>
<comment type="caution">
    <text evidence="1">The sequence shown here is derived from an EMBL/GenBank/DDBJ whole genome shotgun (WGS) entry which is preliminary data.</text>
</comment>
<organism evidence="1 2">
    <name type="scientific">Dehalogenimonas etheniformans</name>
    <dbReference type="NCBI Taxonomy" id="1536648"/>
    <lineage>
        <taxon>Bacteria</taxon>
        <taxon>Bacillati</taxon>
        <taxon>Chloroflexota</taxon>
        <taxon>Dehalococcoidia</taxon>
        <taxon>Dehalococcoidales</taxon>
        <taxon>Dehalococcoidaceae</taxon>
        <taxon>Dehalogenimonas</taxon>
    </lineage>
</organism>
<reference evidence="1 2" key="1">
    <citation type="journal article" date="2017" name="ISME J.">
        <title>Grape pomace compost harbors organohalide-respiring Dehalogenimonas species with novel reductive dehalogenase genes.</title>
        <authorList>
            <person name="Yang Y."/>
            <person name="Higgins S.A."/>
            <person name="Yan J."/>
            <person name="Simsir B."/>
            <person name="Chourey K."/>
            <person name="Iyer R."/>
            <person name="Hettich R.L."/>
            <person name="Baldwin B."/>
            <person name="Ogles D.M."/>
            <person name="Loffler F.E."/>
        </authorList>
    </citation>
    <scope>NUCLEOTIDE SEQUENCE [LARGE SCALE GENOMIC DNA]</scope>
    <source>
        <strain evidence="1 2">GP</strain>
    </source>
</reference>
<name>A0A2P5P853_9CHLR</name>
<accession>A0A2P5P853</accession>
<sequence length="72" mass="8116">MKTTLRLLLSIVAMVLIGNFIILRLYGDTLQSSNLFIVRGTVFYPFAFLNGILGVALGAYIFLDWRKSRSES</sequence>
<proteinExistence type="predicted"/>
<protein>
    <submittedName>
        <fullName evidence="1">Uncharacterized protein</fullName>
    </submittedName>
</protein>
<keyword evidence="2" id="KW-1185">Reference proteome</keyword>
<evidence type="ECO:0000313" key="2">
    <source>
        <dbReference type="Proteomes" id="UP000235653"/>
    </source>
</evidence>
<dbReference type="RefSeq" id="WP_102329966.1">
    <property type="nucleotide sequence ID" value="NZ_CP058566.2"/>
</dbReference>
<dbReference type="EMBL" id="JQAN02000006">
    <property type="protein sequence ID" value="PPD58482.1"/>
    <property type="molecule type" value="Genomic_DNA"/>
</dbReference>
<dbReference type="Proteomes" id="UP000235653">
    <property type="component" value="Unassembled WGS sequence"/>
</dbReference>